<keyword evidence="2" id="KW-1185">Reference proteome</keyword>
<evidence type="ECO:0000313" key="1">
    <source>
        <dbReference type="EMBL" id="MEI5999736.1"/>
    </source>
</evidence>
<organism evidence="1 2">
    <name type="scientific">Paraburkholderia bengalensis</name>
    <dbReference type="NCBI Taxonomy" id="2747562"/>
    <lineage>
        <taxon>Bacteria</taxon>
        <taxon>Pseudomonadati</taxon>
        <taxon>Pseudomonadota</taxon>
        <taxon>Betaproteobacteria</taxon>
        <taxon>Burkholderiales</taxon>
        <taxon>Burkholderiaceae</taxon>
        <taxon>Paraburkholderia</taxon>
    </lineage>
</organism>
<comment type="caution">
    <text evidence="1">The sequence shown here is derived from an EMBL/GenBank/DDBJ whole genome shotgun (WGS) entry which is preliminary data.</text>
</comment>
<dbReference type="EMBL" id="JACFYJ010000038">
    <property type="protein sequence ID" value="MEI5999736.1"/>
    <property type="molecule type" value="Genomic_DNA"/>
</dbReference>
<proteinExistence type="predicted"/>
<dbReference type="RefSeq" id="WP_336599743.1">
    <property type="nucleotide sequence ID" value="NZ_JACFYJ010000038.1"/>
</dbReference>
<reference evidence="1 2" key="1">
    <citation type="journal article" date="2022" name="Arch. Microbiol.">
        <title>Paraburkholderia bengalensis sp. nov. isolated from roots of Oryza sativa, IR64.</title>
        <authorList>
            <person name="Nag P."/>
            <person name="Mondal N."/>
            <person name="Sarkar J."/>
            <person name="Das S."/>
        </authorList>
    </citation>
    <scope>NUCLEOTIDE SEQUENCE [LARGE SCALE GENOMIC DNA]</scope>
    <source>
        <strain evidence="1 2">IR64_4_BI</strain>
    </source>
</reference>
<accession>A0ABU8IW20</accession>
<gene>
    <name evidence="1" type="ORF">H3V53_21780</name>
</gene>
<protein>
    <submittedName>
        <fullName evidence="1">Uncharacterized protein</fullName>
    </submittedName>
</protein>
<dbReference type="Proteomes" id="UP001386437">
    <property type="component" value="Unassembled WGS sequence"/>
</dbReference>
<name>A0ABU8IW20_9BURK</name>
<evidence type="ECO:0000313" key="2">
    <source>
        <dbReference type="Proteomes" id="UP001386437"/>
    </source>
</evidence>
<sequence>MNPIIERDILHVTQVMRASLCQCEQTLDVDYWRRRLTVLLDLDSLTESQRYSVEGLLHEIDEFEQETHSTHAAALPLAG</sequence>